<accession>A0A4R9JUE2</accession>
<reference evidence="1" key="1">
    <citation type="journal article" date="2019" name="PLoS Negl. Trop. Dis.">
        <title>Revisiting the worldwide diversity of Leptospira species in the environment.</title>
        <authorList>
            <person name="Vincent A.T."/>
            <person name="Schiettekatte O."/>
            <person name="Bourhy P."/>
            <person name="Veyrier F.J."/>
            <person name="Picardeau M."/>
        </authorList>
    </citation>
    <scope>NUCLEOTIDE SEQUENCE [LARGE SCALE GENOMIC DNA]</scope>
    <source>
        <strain evidence="1">201702476</strain>
    </source>
</reference>
<gene>
    <name evidence="1" type="ORF">EHQ58_18255</name>
</gene>
<dbReference type="EMBL" id="RQGD01000047">
    <property type="protein sequence ID" value="TGL55870.1"/>
    <property type="molecule type" value="Genomic_DNA"/>
</dbReference>
<evidence type="ECO:0000313" key="1">
    <source>
        <dbReference type="EMBL" id="TGL55870.1"/>
    </source>
</evidence>
<dbReference type="RefSeq" id="WP_135625509.1">
    <property type="nucleotide sequence ID" value="NZ_RQGD01000047.1"/>
</dbReference>
<dbReference type="NCBIfam" id="NF047774">
    <property type="entry name" value="LBF_1199_fam"/>
    <property type="match status" value="1"/>
</dbReference>
<dbReference type="OrthoDB" id="321312at2"/>
<evidence type="ECO:0000313" key="2">
    <source>
        <dbReference type="Proteomes" id="UP000297693"/>
    </source>
</evidence>
<dbReference type="AlphaFoldDB" id="A0A4R9JUE2"/>
<name>A0A4R9JUE2_9LEPT</name>
<sequence>MRWKESDFWKHSSPREIINFLEALTHDKGLADWVLHMDEDPAFADMVFEYLWICRSDTKVVEILNSSEFSPMLLLHFIYFGFGKQLSVGNVDAVAYFLQIKDMLTSEQSLRLLALSTEMDQDPTLKIHLLANLDPQTWEAYFEILEQNSQTMQTLLEIFVNLRVNEIRKILLNSPTLYYYLRMMLFSSSLNGVENKIDQIDLKEILESIKVWEMFCQKIATEFSMKKERELSPRERNSQRLSVILRELLQIPAADRVDILIYIKASGALIDEVEESTILSLLQNHDTRGSFI</sequence>
<dbReference type="Proteomes" id="UP000297693">
    <property type="component" value="Unassembled WGS sequence"/>
</dbReference>
<organism evidence="1 2">
    <name type="scientific">Leptospira ognonensis</name>
    <dbReference type="NCBI Taxonomy" id="2484945"/>
    <lineage>
        <taxon>Bacteria</taxon>
        <taxon>Pseudomonadati</taxon>
        <taxon>Spirochaetota</taxon>
        <taxon>Spirochaetia</taxon>
        <taxon>Leptospirales</taxon>
        <taxon>Leptospiraceae</taxon>
        <taxon>Leptospira</taxon>
    </lineage>
</organism>
<protein>
    <submittedName>
        <fullName evidence="1">Uncharacterized protein</fullName>
    </submittedName>
</protein>
<comment type="caution">
    <text evidence="1">The sequence shown here is derived from an EMBL/GenBank/DDBJ whole genome shotgun (WGS) entry which is preliminary data.</text>
</comment>
<proteinExistence type="predicted"/>
<keyword evidence="2" id="KW-1185">Reference proteome</keyword>